<dbReference type="EMBL" id="REGN01003982">
    <property type="protein sequence ID" value="RNA19757.1"/>
    <property type="molecule type" value="Genomic_DNA"/>
</dbReference>
<dbReference type="AlphaFoldDB" id="A0A3M7R876"/>
<comment type="caution">
    <text evidence="1">The sequence shown here is derived from an EMBL/GenBank/DDBJ whole genome shotgun (WGS) entry which is preliminary data.</text>
</comment>
<sequence>MVVLGGGQLWPAGLRPDLNGHLAGQFKRPILAVLKVEFIIYQNFGSVLIKIFFWTVLWPAGPHTVGRLTVFQLAGHHTVGPSVGRPLHGRFLFWPIVGRPPHGFLKFGRPLHGRSVSWPRLGRPGTVIGR</sequence>
<name>A0A3M7R876_BRAPC</name>
<evidence type="ECO:0000313" key="2">
    <source>
        <dbReference type="Proteomes" id="UP000276133"/>
    </source>
</evidence>
<accession>A0A3M7R876</accession>
<evidence type="ECO:0000313" key="1">
    <source>
        <dbReference type="EMBL" id="RNA19757.1"/>
    </source>
</evidence>
<organism evidence="1 2">
    <name type="scientific">Brachionus plicatilis</name>
    <name type="common">Marine rotifer</name>
    <name type="synonym">Brachionus muelleri</name>
    <dbReference type="NCBI Taxonomy" id="10195"/>
    <lineage>
        <taxon>Eukaryota</taxon>
        <taxon>Metazoa</taxon>
        <taxon>Spiralia</taxon>
        <taxon>Gnathifera</taxon>
        <taxon>Rotifera</taxon>
        <taxon>Eurotatoria</taxon>
        <taxon>Monogononta</taxon>
        <taxon>Pseudotrocha</taxon>
        <taxon>Ploima</taxon>
        <taxon>Brachionidae</taxon>
        <taxon>Brachionus</taxon>
    </lineage>
</organism>
<dbReference type="Proteomes" id="UP000276133">
    <property type="component" value="Unassembled WGS sequence"/>
</dbReference>
<protein>
    <submittedName>
        <fullName evidence="1">Uncharacterized protein</fullName>
    </submittedName>
</protein>
<reference evidence="1 2" key="1">
    <citation type="journal article" date="2018" name="Sci. Rep.">
        <title>Genomic signatures of local adaptation to the degree of environmental predictability in rotifers.</title>
        <authorList>
            <person name="Franch-Gras L."/>
            <person name="Hahn C."/>
            <person name="Garcia-Roger E.M."/>
            <person name="Carmona M.J."/>
            <person name="Serra M."/>
            <person name="Gomez A."/>
        </authorList>
    </citation>
    <scope>NUCLEOTIDE SEQUENCE [LARGE SCALE GENOMIC DNA]</scope>
    <source>
        <strain evidence="1">HYR1</strain>
    </source>
</reference>
<keyword evidence="2" id="KW-1185">Reference proteome</keyword>
<proteinExistence type="predicted"/>
<gene>
    <name evidence="1" type="ORF">BpHYR1_052495</name>
</gene>